<organism evidence="2 3">
    <name type="scientific">Pectobacterium parvum</name>
    <dbReference type="NCBI Taxonomy" id="2778550"/>
    <lineage>
        <taxon>Bacteria</taxon>
        <taxon>Pseudomonadati</taxon>
        <taxon>Pseudomonadota</taxon>
        <taxon>Gammaproteobacteria</taxon>
        <taxon>Enterobacterales</taxon>
        <taxon>Pectobacteriaceae</taxon>
        <taxon>Pectobacterium</taxon>
    </lineage>
</organism>
<dbReference type="GeneID" id="90769258"/>
<reference evidence="2 3" key="1">
    <citation type="submission" date="2024-10" db="EMBL/GenBank/DDBJ databases">
        <authorList>
            <person name="Lu C.-H."/>
        </authorList>
    </citation>
    <scope>NUCLEOTIDE SEQUENCE [LARGE SCALE GENOMIC DNA]</scope>
    <source>
        <strain evidence="2 3">22QBSP01-2</strain>
    </source>
</reference>
<accession>A0ABW8G3M8</accession>
<evidence type="ECO:0000256" key="1">
    <source>
        <dbReference type="SAM" id="MobiDB-lite"/>
    </source>
</evidence>
<gene>
    <name evidence="2" type="ORF">ACIPSN_20640</name>
</gene>
<feature type="region of interest" description="Disordered" evidence="1">
    <location>
        <begin position="1"/>
        <end position="23"/>
    </location>
</feature>
<keyword evidence="3" id="KW-1185">Reference proteome</keyword>
<protein>
    <submittedName>
        <fullName evidence="2">Uncharacterized protein</fullName>
    </submittedName>
</protein>
<comment type="caution">
    <text evidence="2">The sequence shown here is derived from an EMBL/GenBank/DDBJ whole genome shotgun (WGS) entry which is preliminary data.</text>
</comment>
<proteinExistence type="predicted"/>
<feature type="compositionally biased region" description="Basic and acidic residues" evidence="1">
    <location>
        <begin position="11"/>
        <end position="23"/>
    </location>
</feature>
<feature type="compositionally biased region" description="Polar residues" evidence="1">
    <location>
        <begin position="1"/>
        <end position="10"/>
    </location>
</feature>
<dbReference type="RefSeq" id="WP_052012123.1">
    <property type="nucleotide sequence ID" value="NZ_CP087392.1"/>
</dbReference>
<name>A0ABW8G3M8_9GAMM</name>
<dbReference type="Proteomes" id="UP001617714">
    <property type="component" value="Unassembled WGS sequence"/>
</dbReference>
<evidence type="ECO:0000313" key="3">
    <source>
        <dbReference type="Proteomes" id="UP001617714"/>
    </source>
</evidence>
<sequence length="992" mass="115165">MPISQSQYRTSTERYQSKFNKKNIDHVFHKENVNRNSSDNQDSMYNTIPLVNHAKNSPSVLNIQANPCYFRKNAVATTIQLMLLLNYIRPTNALLSTTRETTLSATNNHLQAAEIDDSLPEKKERKRDVTNTYNNKKYNLSNKIDKKIPVNMTTKETYGLQNEVFIKAIDSLVKEHRNALIENNKSKKNNINDIFIKNKTTPDYFRFTVLNHIKKTERIIKKEERKDDDVKIEKIDYTCLEERKNMTLGDILRKIGNTLSNPVSELSQEIQVIYYYEKFGRCASKEKIENLKKATLFADKVISSILSLIPGSNHIVLLQNIGSPLLRLIADDLENKEHNPEDIQNLIGQSAFMAKIIVDSSPKNSNGIVIENEISPPENFIFIKNKPYIKIENKEYAILYNGKGYVIEKNNIEQEVIYSTKEKKWQYSRKGKAWELERKKILFGEGNVYNIIKTENLLSQLSIKNKNYKKTDEINEYNLYYTKQSNGKLLACIKMDNYLVPIRSGGKNIGGVEVYDYKKPNKIGYPIYLGENKTWHFGKKNNILMRSRSNSQLYSNVSIHLKKSIPSSFYKTDLNLHDCNPIDNRGIVKLQYEEKYLRLEDGYVRIRKHPLFPHLFELGSDQFDKILCYFDKADNMFYSVPEEKSISETNKLEKLINENKKTLGSELIIKFKKQVKLKSYREGFRTLDFEDYKKINIIDKNINSNCEKIHFYGLNREETSQNLKYQEVAQNIKIDVINSQEITEKVKRILLKGEKENYIAEYLNKKIKCKNSKESNYILEMLIDKTSKINEVLRKHIDDDCSRVWLVEHKNIDVYGLTNTEDPLSRIYINLKMSDAFIRKNRKNISCKLFCTVPSEGDDIATIIHEASHTGANTIDSFYMARNTLESELERLSTGDMSSNEVRDILNSDAASKAPPYLGSAREQARRLFNNNSDVRGEFLLNNADSLTQIILDIYNKGSKINKRDTQPKKIINAEMLYLFVAQGLSERKHRL</sequence>
<evidence type="ECO:0000313" key="2">
    <source>
        <dbReference type="EMBL" id="MFJ5323714.1"/>
    </source>
</evidence>
<dbReference type="EMBL" id="JBIXKD010000034">
    <property type="protein sequence ID" value="MFJ5323714.1"/>
    <property type="molecule type" value="Genomic_DNA"/>
</dbReference>